<evidence type="ECO:0000256" key="1">
    <source>
        <dbReference type="SAM" id="Phobius"/>
    </source>
</evidence>
<evidence type="ECO:0008006" key="4">
    <source>
        <dbReference type="Google" id="ProtNLM"/>
    </source>
</evidence>
<keyword evidence="1" id="KW-1133">Transmembrane helix</keyword>
<evidence type="ECO:0000313" key="2">
    <source>
        <dbReference type="EMBL" id="KAG7089812.1"/>
    </source>
</evidence>
<dbReference type="Pfam" id="PF06966">
    <property type="entry name" value="DUF1295"/>
    <property type="match status" value="1"/>
</dbReference>
<feature type="transmembrane region" description="Helical" evidence="1">
    <location>
        <begin position="6"/>
        <end position="25"/>
    </location>
</feature>
<dbReference type="Proteomes" id="UP001049176">
    <property type="component" value="Chromosome 7"/>
</dbReference>
<dbReference type="InterPro" id="IPR010721">
    <property type="entry name" value="UstE-like"/>
</dbReference>
<keyword evidence="1" id="KW-0812">Transmembrane</keyword>
<feature type="transmembrane region" description="Helical" evidence="1">
    <location>
        <begin position="78"/>
        <end position="98"/>
    </location>
</feature>
<keyword evidence="3" id="KW-1185">Reference proteome</keyword>
<dbReference type="OrthoDB" id="201504at2759"/>
<dbReference type="GO" id="GO:0016020">
    <property type="term" value="C:membrane"/>
    <property type="evidence" value="ECO:0007669"/>
    <property type="project" value="TreeGrafter"/>
</dbReference>
<sequence length="378" mass="43069">MLSLAAFEWPLQFCAFVTITSYIASIITSNVSQVDRLWNFLPPIYTAYFALLPLWPSTPLFPLFPFVPKELSAVAKDYSPRAVMMLSLVLLWMCRLGYNTYRRGLFNLHDEDYRWAVLRTQMSPFLFQVLNLVFISGIQNVLLLLLGIPSYIAVCQPHTELTTSDYLCGGISLALLTFEFIADNQQYSYHSFKHAYLGKSTKYDEANQWPGARLKWTSEDAQRGFVTKGLWAYSRHPNFACEQSFWWAITLVPVIAPVPPFLPHHTFPQIWAFLTNPLARDLIKSNPSLFKVFLAPFSPLLPAVSYSLLFLSSTPYTENISLSKYPVAYAAYKERVGMFSPLVTFEKGLWLKLTQGDEKKRQLDGLVYGTAKGKAKAE</sequence>
<gene>
    <name evidence="2" type="ORF">E1B28_011461</name>
</gene>
<dbReference type="AlphaFoldDB" id="A0A9P7RUR7"/>
<dbReference type="Gene3D" id="1.20.120.1630">
    <property type="match status" value="1"/>
</dbReference>
<feature type="transmembrane region" description="Helical" evidence="1">
    <location>
        <begin position="129"/>
        <end position="152"/>
    </location>
</feature>
<dbReference type="PANTHER" id="PTHR32251">
    <property type="entry name" value="3-OXO-5-ALPHA-STEROID 4-DEHYDROGENASE"/>
    <property type="match status" value="1"/>
</dbReference>
<comment type="caution">
    <text evidence="2">The sequence shown here is derived from an EMBL/GenBank/DDBJ whole genome shotgun (WGS) entry which is preliminary data.</text>
</comment>
<organism evidence="2 3">
    <name type="scientific">Marasmius oreades</name>
    <name type="common">fairy-ring Marasmius</name>
    <dbReference type="NCBI Taxonomy" id="181124"/>
    <lineage>
        <taxon>Eukaryota</taxon>
        <taxon>Fungi</taxon>
        <taxon>Dikarya</taxon>
        <taxon>Basidiomycota</taxon>
        <taxon>Agaricomycotina</taxon>
        <taxon>Agaricomycetes</taxon>
        <taxon>Agaricomycetidae</taxon>
        <taxon>Agaricales</taxon>
        <taxon>Marasmiineae</taxon>
        <taxon>Marasmiaceae</taxon>
        <taxon>Marasmius</taxon>
    </lineage>
</organism>
<dbReference type="EMBL" id="CM032187">
    <property type="protein sequence ID" value="KAG7089812.1"/>
    <property type="molecule type" value="Genomic_DNA"/>
</dbReference>
<evidence type="ECO:0000313" key="3">
    <source>
        <dbReference type="Proteomes" id="UP001049176"/>
    </source>
</evidence>
<feature type="transmembrane region" description="Helical" evidence="1">
    <location>
        <begin position="37"/>
        <end position="58"/>
    </location>
</feature>
<keyword evidence="1" id="KW-0472">Membrane</keyword>
<dbReference type="KEGG" id="more:E1B28_011461"/>
<reference evidence="2" key="1">
    <citation type="journal article" date="2021" name="Genome Biol. Evol.">
        <title>The assembled and annotated genome of the fairy-ring fungus Marasmius oreades.</title>
        <authorList>
            <person name="Hiltunen M."/>
            <person name="Ament-Velasquez S.L."/>
            <person name="Johannesson H."/>
        </authorList>
    </citation>
    <scope>NUCLEOTIDE SEQUENCE</scope>
    <source>
        <strain evidence="2">03SP1</strain>
    </source>
</reference>
<proteinExistence type="predicted"/>
<dbReference type="GeneID" id="66080536"/>
<protein>
    <recommendedName>
        <fullName evidence="4">DUF1295-domain-containing protein</fullName>
    </recommendedName>
</protein>
<dbReference type="RefSeq" id="XP_043006282.1">
    <property type="nucleotide sequence ID" value="XM_043156495.1"/>
</dbReference>
<accession>A0A9P7RUR7</accession>
<dbReference type="PANTHER" id="PTHR32251:SF23">
    <property type="entry name" value="3-OXO-5-ALPHA-STEROID 4-DEHYDROGENASE (DUF1295)"/>
    <property type="match status" value="1"/>
</dbReference>
<name>A0A9P7RUR7_9AGAR</name>